<feature type="domain" description="Nicotinate phosphoribosyltransferase N-terminal" evidence="10">
    <location>
        <begin position="45"/>
        <end position="169"/>
    </location>
</feature>
<evidence type="ECO:0000256" key="2">
    <source>
        <dbReference type="ARBA" id="ARBA00010897"/>
    </source>
</evidence>
<dbReference type="InterPro" id="IPR036068">
    <property type="entry name" value="Nicotinate_pribotase-like_C"/>
</dbReference>
<sequence length="518" mass="58271">MSWAFFGLFLAFSVEGHYNRSNDGVSCHPKLRRLSQMKAKTNLTMLCDFYELTMANGYFQTGLADRICYFDVFYRSVPDKGGFALAAGLAQVVEYIQELRFDEEDLGYLRSKGCFSEEFLDFLRDFRFTGDIWAVPEGTPVFPGEPLLTVRAPAIQAQFIETFLLLTLNHQSLIATKSNRIVRAAEGRPVAEFGSRRAHGPDGALLGARASYIAGCSATACTMADQWYGSPATGTMAHSWVQMFPDEYTAFKTYCQLYPNNATLLVDTYNVLKSGVPNAIRAFQEVLLPQGITKCGIRLDSGDLTYLSQKAREMLDEAGLTGCKIVASNALDEYIIRDLVRQGARIDSFGVGERLITSRSEPVFGGVYKLAAIEDGQGNIIPKIKISENAAKITTPHFKKVYRIFSKDTGKAEADLICLHDEEFDFDQPLELFDPDATWKRKVFTSIEARELLVPVFRGGELVYQVPDLQTSRAYCQRQVDALWDEVKRFENPHNYYVDLSQKLWDIKQGLLNSHEMK</sequence>
<dbReference type="PIRSF" id="PIRSF000484">
    <property type="entry name" value="NAPRT"/>
    <property type="match status" value="1"/>
</dbReference>
<accession>A0A8J6M6N7</accession>
<dbReference type="UniPathway" id="UPA00253">
    <property type="reaction ID" value="UER00457"/>
</dbReference>
<dbReference type="Proteomes" id="UP000628736">
    <property type="component" value="Unassembled WGS sequence"/>
</dbReference>
<dbReference type="InterPro" id="IPR007229">
    <property type="entry name" value="Nic_PRibTrfase-Fam"/>
</dbReference>
<name>A0A8J6M6N7_9FIRM</name>
<evidence type="ECO:0000256" key="6">
    <source>
        <dbReference type="ARBA" id="ARBA00022642"/>
    </source>
</evidence>
<dbReference type="CDD" id="cd01570">
    <property type="entry name" value="NAPRTase_A"/>
    <property type="match status" value="1"/>
</dbReference>
<protein>
    <recommendedName>
        <fullName evidence="3 9">Nicotinate phosphoribosyltransferase</fullName>
        <ecNumber evidence="3 9">6.3.4.21</ecNumber>
    </recommendedName>
</protein>
<gene>
    <name evidence="12" type="ORF">H8S11_09155</name>
</gene>
<comment type="function">
    <text evidence="9">Catalyzes the first step in the biosynthesis of NAD from nicotinic acid, the ATP-dependent synthesis of beta-nicotinate D-ribonucleotide from nicotinate and 5-phospho-D-ribose 1-phosphate.</text>
</comment>
<dbReference type="InterPro" id="IPR013785">
    <property type="entry name" value="Aldolase_TIM"/>
</dbReference>
<comment type="PTM">
    <text evidence="9">Transiently phosphorylated on a His residue during the reaction cycle. Phosphorylation strongly increases the affinity for substrates and increases the rate of nicotinate D-ribonucleotide production. Dephosphorylation regenerates the low-affinity form of the enzyme, leading to product release.</text>
</comment>
<dbReference type="Pfam" id="PF17767">
    <property type="entry name" value="NAPRTase_N"/>
    <property type="match status" value="1"/>
</dbReference>
<dbReference type="InterPro" id="IPR040727">
    <property type="entry name" value="NAPRTase_N"/>
</dbReference>
<dbReference type="InterPro" id="IPR041619">
    <property type="entry name" value="NAPRTase_C"/>
</dbReference>
<dbReference type="Pfam" id="PF17956">
    <property type="entry name" value="NAPRTase_C"/>
    <property type="match status" value="1"/>
</dbReference>
<keyword evidence="12" id="KW-0328">Glycosyltransferase</keyword>
<dbReference type="EMBL" id="JACOPO010000005">
    <property type="protein sequence ID" value="MBC5722979.1"/>
    <property type="molecule type" value="Genomic_DNA"/>
</dbReference>
<comment type="similarity">
    <text evidence="2 9">Belongs to the NAPRTase family.</text>
</comment>
<comment type="caution">
    <text evidence="12">The sequence shown here is derived from an EMBL/GenBank/DDBJ whole genome shotgun (WGS) entry which is preliminary data.</text>
</comment>
<evidence type="ECO:0000256" key="3">
    <source>
        <dbReference type="ARBA" id="ARBA00013236"/>
    </source>
</evidence>
<dbReference type="AlphaFoldDB" id="A0A8J6M6N7"/>
<proteinExistence type="inferred from homology"/>
<dbReference type="GO" id="GO:0005829">
    <property type="term" value="C:cytosol"/>
    <property type="evidence" value="ECO:0007669"/>
    <property type="project" value="TreeGrafter"/>
</dbReference>
<dbReference type="Gene3D" id="3.20.140.10">
    <property type="entry name" value="nicotinate phosphoribosyltransferase"/>
    <property type="match status" value="1"/>
</dbReference>
<evidence type="ECO:0000256" key="1">
    <source>
        <dbReference type="ARBA" id="ARBA00004952"/>
    </source>
</evidence>
<dbReference type="SUPFAM" id="SSF51690">
    <property type="entry name" value="Nicotinate/Quinolinate PRTase C-terminal domain-like"/>
    <property type="match status" value="1"/>
</dbReference>
<dbReference type="GO" id="GO:0004516">
    <property type="term" value="F:nicotinate phosphoribosyltransferase activity"/>
    <property type="evidence" value="ECO:0007669"/>
    <property type="project" value="UniProtKB-UniRule"/>
</dbReference>
<evidence type="ECO:0000256" key="9">
    <source>
        <dbReference type="RuleBase" id="RU365100"/>
    </source>
</evidence>
<evidence type="ECO:0000256" key="8">
    <source>
        <dbReference type="ARBA" id="ARBA00048668"/>
    </source>
</evidence>
<feature type="domain" description="Nicotinate phosphoribosyltransferase C-terminal" evidence="11">
    <location>
        <begin position="399"/>
        <end position="508"/>
    </location>
</feature>
<organism evidence="12 13">
    <name type="scientific">Flintibacter hominis</name>
    <dbReference type="NCBI Taxonomy" id="2763048"/>
    <lineage>
        <taxon>Bacteria</taxon>
        <taxon>Bacillati</taxon>
        <taxon>Bacillota</taxon>
        <taxon>Clostridia</taxon>
        <taxon>Eubacteriales</taxon>
        <taxon>Flintibacter</taxon>
    </lineage>
</organism>
<dbReference type="GO" id="GO:0047280">
    <property type="term" value="F:nicotinamide phosphoribosyltransferase activity"/>
    <property type="evidence" value="ECO:0007669"/>
    <property type="project" value="UniProtKB-ARBA"/>
</dbReference>
<evidence type="ECO:0000313" key="12">
    <source>
        <dbReference type="EMBL" id="MBC5722979.1"/>
    </source>
</evidence>
<evidence type="ECO:0000313" key="13">
    <source>
        <dbReference type="Proteomes" id="UP000628736"/>
    </source>
</evidence>
<dbReference type="GO" id="GO:0034355">
    <property type="term" value="P:NAD+ biosynthetic process via the salvage pathway"/>
    <property type="evidence" value="ECO:0007669"/>
    <property type="project" value="UniProtKB-ARBA"/>
</dbReference>
<dbReference type="FunFam" id="3.20.20.70:FF:000076">
    <property type="entry name" value="Nicotinate phosphoribosyltransferase"/>
    <property type="match status" value="1"/>
</dbReference>
<keyword evidence="4" id="KW-0597">Phosphoprotein</keyword>
<dbReference type="InterPro" id="IPR006405">
    <property type="entry name" value="Nic_PRibTrfase_pncB"/>
</dbReference>
<comment type="catalytic activity">
    <reaction evidence="8 9">
        <text>5-phospho-alpha-D-ribose 1-diphosphate + nicotinate + ATP + H2O = nicotinate beta-D-ribonucleotide + ADP + phosphate + diphosphate</text>
        <dbReference type="Rhea" id="RHEA:36163"/>
        <dbReference type="ChEBI" id="CHEBI:15377"/>
        <dbReference type="ChEBI" id="CHEBI:30616"/>
        <dbReference type="ChEBI" id="CHEBI:32544"/>
        <dbReference type="ChEBI" id="CHEBI:33019"/>
        <dbReference type="ChEBI" id="CHEBI:43474"/>
        <dbReference type="ChEBI" id="CHEBI:57502"/>
        <dbReference type="ChEBI" id="CHEBI:58017"/>
        <dbReference type="ChEBI" id="CHEBI:456216"/>
        <dbReference type="EC" id="6.3.4.21"/>
    </reaction>
</comment>
<dbReference type="NCBIfam" id="TIGR01513">
    <property type="entry name" value="NAPRTase_put"/>
    <property type="match status" value="1"/>
</dbReference>
<evidence type="ECO:0000256" key="4">
    <source>
        <dbReference type="ARBA" id="ARBA00022553"/>
    </source>
</evidence>
<reference evidence="12" key="1">
    <citation type="submission" date="2020-08" db="EMBL/GenBank/DDBJ databases">
        <title>Genome public.</title>
        <authorList>
            <person name="Liu C."/>
            <person name="Sun Q."/>
        </authorList>
    </citation>
    <scope>NUCLEOTIDE SEQUENCE</scope>
    <source>
        <strain evidence="12">NSJ-23</strain>
    </source>
</reference>
<dbReference type="NCBIfam" id="NF006695">
    <property type="entry name" value="PRK09243.1-2"/>
    <property type="match status" value="1"/>
</dbReference>
<comment type="pathway">
    <text evidence="1 9">Cofactor biosynthesis; NAD(+) biosynthesis; nicotinate D-ribonucleotide from nicotinate: step 1/1.</text>
</comment>
<keyword evidence="13" id="KW-1185">Reference proteome</keyword>
<keyword evidence="5 9" id="KW-0436">Ligase</keyword>
<keyword evidence="6 9" id="KW-0662">Pyridine nucleotide biosynthesis</keyword>
<dbReference type="Gene3D" id="3.20.20.70">
    <property type="entry name" value="Aldolase class I"/>
    <property type="match status" value="1"/>
</dbReference>
<evidence type="ECO:0000259" key="10">
    <source>
        <dbReference type="Pfam" id="PF17767"/>
    </source>
</evidence>
<dbReference type="NCBIfam" id="NF009131">
    <property type="entry name" value="PRK12484.1"/>
    <property type="match status" value="1"/>
</dbReference>
<keyword evidence="7 9" id="KW-0808">Transferase</keyword>
<evidence type="ECO:0000256" key="7">
    <source>
        <dbReference type="ARBA" id="ARBA00022679"/>
    </source>
</evidence>
<dbReference type="EC" id="6.3.4.21" evidence="3 9"/>
<dbReference type="SUPFAM" id="SSF54675">
    <property type="entry name" value="Nicotinate/Quinolinate PRTase N-terminal domain-like"/>
    <property type="match status" value="1"/>
</dbReference>
<evidence type="ECO:0000256" key="5">
    <source>
        <dbReference type="ARBA" id="ARBA00022598"/>
    </source>
</evidence>
<dbReference type="PANTHER" id="PTHR11098:SF1">
    <property type="entry name" value="NICOTINATE PHOSPHORIBOSYLTRANSFERASE"/>
    <property type="match status" value="1"/>
</dbReference>
<dbReference type="PANTHER" id="PTHR11098">
    <property type="entry name" value="NICOTINATE PHOSPHORIBOSYLTRANSFERASE"/>
    <property type="match status" value="1"/>
</dbReference>
<evidence type="ECO:0000259" key="11">
    <source>
        <dbReference type="Pfam" id="PF17956"/>
    </source>
</evidence>